<dbReference type="Proteomes" id="UP000543598">
    <property type="component" value="Unassembled WGS sequence"/>
</dbReference>
<dbReference type="PANTHER" id="PTHR43820:SF4">
    <property type="entry name" value="HIGH-AFFINITY BRANCHED-CHAIN AMINO ACID TRANSPORT ATP-BINDING PROTEIN LIVF"/>
    <property type="match status" value="1"/>
</dbReference>
<dbReference type="AlphaFoldDB" id="A0A7Y2Q1R9"/>
<name>A0A7Y2Q1R9_9MICO</name>
<dbReference type="InterPro" id="IPR003439">
    <property type="entry name" value="ABC_transporter-like_ATP-bd"/>
</dbReference>
<keyword evidence="3" id="KW-0547">Nucleotide-binding</keyword>
<evidence type="ECO:0000256" key="1">
    <source>
        <dbReference type="ARBA" id="ARBA00005417"/>
    </source>
</evidence>
<keyword evidence="5" id="KW-0029">Amino-acid transport</keyword>
<dbReference type="InterPro" id="IPR052156">
    <property type="entry name" value="BCAA_Transport_ATP-bd_LivF"/>
</dbReference>
<proteinExistence type="inferred from homology"/>
<dbReference type="Gene3D" id="3.40.50.300">
    <property type="entry name" value="P-loop containing nucleotide triphosphate hydrolases"/>
    <property type="match status" value="2"/>
</dbReference>
<keyword evidence="2" id="KW-0813">Transport</keyword>
<dbReference type="InterPro" id="IPR017871">
    <property type="entry name" value="ABC_transporter-like_CS"/>
</dbReference>
<dbReference type="GO" id="GO:0005524">
    <property type="term" value="F:ATP binding"/>
    <property type="evidence" value="ECO:0007669"/>
    <property type="project" value="UniProtKB-KW"/>
</dbReference>
<evidence type="ECO:0000256" key="4">
    <source>
        <dbReference type="ARBA" id="ARBA00022840"/>
    </source>
</evidence>
<dbReference type="PROSITE" id="PS50893">
    <property type="entry name" value="ABC_TRANSPORTER_2"/>
    <property type="match status" value="2"/>
</dbReference>
<dbReference type="InterPro" id="IPR003593">
    <property type="entry name" value="AAA+_ATPase"/>
</dbReference>
<dbReference type="PANTHER" id="PTHR43820">
    <property type="entry name" value="HIGH-AFFINITY BRANCHED-CHAIN AMINO ACID TRANSPORT ATP-BINDING PROTEIN LIVF"/>
    <property type="match status" value="1"/>
</dbReference>
<dbReference type="SMART" id="SM00382">
    <property type="entry name" value="AAA"/>
    <property type="match status" value="2"/>
</dbReference>
<comment type="caution">
    <text evidence="7">The sequence shown here is derived from an EMBL/GenBank/DDBJ whole genome shotgun (WGS) entry which is preliminary data.</text>
</comment>
<accession>A0A7Y2Q1R9</accession>
<dbReference type="RefSeq" id="WP_167035702.1">
    <property type="nucleotide sequence ID" value="NZ_BAAANA010000002.1"/>
</dbReference>
<dbReference type="InterPro" id="IPR032823">
    <property type="entry name" value="BCA_ABC_TP_C"/>
</dbReference>
<dbReference type="GO" id="GO:0015807">
    <property type="term" value="P:L-amino acid transport"/>
    <property type="evidence" value="ECO:0007669"/>
    <property type="project" value="TreeGrafter"/>
</dbReference>
<feature type="domain" description="ABC transporter" evidence="6">
    <location>
        <begin position="12"/>
        <end position="242"/>
    </location>
</feature>
<evidence type="ECO:0000259" key="6">
    <source>
        <dbReference type="PROSITE" id="PS50893"/>
    </source>
</evidence>
<gene>
    <name evidence="7" type="ORF">HLA99_08860</name>
</gene>
<sequence>MIASRAAGPAALSVQKVSKAFGAVAAVDGVDLELAAGTTTAIIGPNGAGKTTLLKMIAGVERPTTGVIALDDRQISGMGAAKASHAGVGYAHQVPQPFRGLSVRDNVRVGAVEHRIPRADEWVDEVLQLCGLAGKAHRPAKALQILDLKRLELARAVATKPSLLLLDEVCAGLTGSELDAVISLVDRIRTDGPTIVLVEHIEAVVAQLASRVVVLDWGKLIADGTPRGVAEDPQVREVYMGAGHTGEGPAHVPAFDDVAPEDKGRGLVLTDVRAGYGMIEAVHGVSLELRPGKISAILGANGAGKTTLANAISGVSVLRGGTITLDGVRVDRMRAHRRAAAGIAVVPEGRRILPALTVRENLLLSTGLGVRRPEIERRLDAVLETFPQLADLMIRRGGALSGGQQQMLAVGRALMSDPKCLVCDEVSLGLAPVVIDALYEGLQRVVARGVALAVIEQHVQRSLAIADIAYVIDRGAVSYAGDPAPLKDPRVLDDVYFGSATRQRNTA</sequence>
<protein>
    <submittedName>
        <fullName evidence="7">ATP-binding cassette domain-containing protein</fullName>
    </submittedName>
</protein>
<dbReference type="Pfam" id="PF12399">
    <property type="entry name" value="BCA_ABC_TP_C"/>
    <property type="match status" value="1"/>
</dbReference>
<comment type="similarity">
    <text evidence="1">Belongs to the ABC transporter superfamily.</text>
</comment>
<evidence type="ECO:0000313" key="8">
    <source>
        <dbReference type="Proteomes" id="UP000543598"/>
    </source>
</evidence>
<dbReference type="SUPFAM" id="SSF52540">
    <property type="entry name" value="P-loop containing nucleoside triphosphate hydrolases"/>
    <property type="match status" value="2"/>
</dbReference>
<evidence type="ECO:0000256" key="5">
    <source>
        <dbReference type="ARBA" id="ARBA00022970"/>
    </source>
</evidence>
<evidence type="ECO:0000256" key="3">
    <source>
        <dbReference type="ARBA" id="ARBA00022741"/>
    </source>
</evidence>
<keyword evidence="8" id="KW-1185">Reference proteome</keyword>
<dbReference type="InterPro" id="IPR027417">
    <property type="entry name" value="P-loop_NTPase"/>
</dbReference>
<evidence type="ECO:0000313" key="7">
    <source>
        <dbReference type="EMBL" id="NNH03958.1"/>
    </source>
</evidence>
<dbReference type="CDD" id="cd03224">
    <property type="entry name" value="ABC_TM1139_LivF_branched"/>
    <property type="match status" value="1"/>
</dbReference>
<dbReference type="Pfam" id="PF00005">
    <property type="entry name" value="ABC_tran"/>
    <property type="match status" value="2"/>
</dbReference>
<dbReference type="PROSITE" id="PS00211">
    <property type="entry name" value="ABC_TRANSPORTER_1"/>
    <property type="match status" value="1"/>
</dbReference>
<reference evidence="7 8" key="1">
    <citation type="submission" date="2020-05" db="EMBL/GenBank/DDBJ databases">
        <title>MicrobeNet Type strains.</title>
        <authorList>
            <person name="Nicholson A.C."/>
        </authorList>
    </citation>
    <scope>NUCLEOTIDE SEQUENCE [LARGE SCALE GENOMIC DNA]</scope>
    <source>
        <strain evidence="7 8">JCM 14282</strain>
    </source>
</reference>
<feature type="domain" description="ABC transporter" evidence="6">
    <location>
        <begin position="267"/>
        <end position="499"/>
    </location>
</feature>
<organism evidence="7 8">
    <name type="scientific">Microbacterium ulmi</name>
    <dbReference type="NCBI Taxonomy" id="179095"/>
    <lineage>
        <taxon>Bacteria</taxon>
        <taxon>Bacillati</taxon>
        <taxon>Actinomycetota</taxon>
        <taxon>Actinomycetes</taxon>
        <taxon>Micrococcales</taxon>
        <taxon>Microbacteriaceae</taxon>
        <taxon>Microbacterium</taxon>
    </lineage>
</organism>
<evidence type="ECO:0000256" key="2">
    <source>
        <dbReference type="ARBA" id="ARBA00022448"/>
    </source>
</evidence>
<keyword evidence="4 7" id="KW-0067">ATP-binding</keyword>
<dbReference type="GO" id="GO:0016887">
    <property type="term" value="F:ATP hydrolysis activity"/>
    <property type="evidence" value="ECO:0007669"/>
    <property type="project" value="InterPro"/>
</dbReference>
<dbReference type="GO" id="GO:0015658">
    <property type="term" value="F:branched-chain amino acid transmembrane transporter activity"/>
    <property type="evidence" value="ECO:0007669"/>
    <property type="project" value="TreeGrafter"/>
</dbReference>
<dbReference type="EMBL" id="JABEMB010000010">
    <property type="protein sequence ID" value="NNH03958.1"/>
    <property type="molecule type" value="Genomic_DNA"/>
</dbReference>